<gene>
    <name evidence="13" type="ORF">N475_09380</name>
</gene>
<protein>
    <recommendedName>
        <fullName evidence="10">Protein TonB</fullName>
    </recommendedName>
</protein>
<dbReference type="InterPro" id="IPR006260">
    <property type="entry name" value="TonB/TolA_C"/>
</dbReference>
<dbReference type="NCBIfam" id="TIGR01352">
    <property type="entry name" value="tonB_Cterm"/>
    <property type="match status" value="1"/>
</dbReference>
<dbReference type="GO" id="GO:0030288">
    <property type="term" value="C:outer membrane-bounded periplasmic space"/>
    <property type="evidence" value="ECO:0007669"/>
    <property type="project" value="InterPro"/>
</dbReference>
<dbReference type="AlphaFoldDB" id="A0A166YRQ5"/>
<dbReference type="GO" id="GO:0015031">
    <property type="term" value="P:protein transport"/>
    <property type="evidence" value="ECO:0007669"/>
    <property type="project" value="UniProtKB-UniRule"/>
</dbReference>
<dbReference type="Gene3D" id="3.30.1150.10">
    <property type="match status" value="1"/>
</dbReference>
<dbReference type="Proteomes" id="UP000076643">
    <property type="component" value="Unassembled WGS sequence"/>
</dbReference>
<feature type="signal peptide" evidence="11">
    <location>
        <begin position="1"/>
        <end position="20"/>
    </location>
</feature>
<evidence type="ECO:0000256" key="10">
    <source>
        <dbReference type="RuleBase" id="RU362123"/>
    </source>
</evidence>
<feature type="chain" id="PRO_5007882872" description="Protein TonB" evidence="11">
    <location>
        <begin position="21"/>
        <end position="123"/>
    </location>
</feature>
<keyword evidence="14" id="KW-1185">Reference proteome</keyword>
<dbReference type="GO" id="GO:0055085">
    <property type="term" value="P:transmembrane transport"/>
    <property type="evidence" value="ECO:0007669"/>
    <property type="project" value="InterPro"/>
</dbReference>
<evidence type="ECO:0000256" key="9">
    <source>
        <dbReference type="ARBA" id="ARBA00023136"/>
    </source>
</evidence>
<dbReference type="Pfam" id="PF03544">
    <property type="entry name" value="TonB_C"/>
    <property type="match status" value="1"/>
</dbReference>
<evidence type="ECO:0000256" key="1">
    <source>
        <dbReference type="ARBA" id="ARBA00004383"/>
    </source>
</evidence>
<dbReference type="PANTHER" id="PTHR33446">
    <property type="entry name" value="PROTEIN TONB-RELATED"/>
    <property type="match status" value="1"/>
</dbReference>
<keyword evidence="3 10" id="KW-0813">Transport</keyword>
<evidence type="ECO:0000256" key="5">
    <source>
        <dbReference type="ARBA" id="ARBA00022519"/>
    </source>
</evidence>
<evidence type="ECO:0000256" key="6">
    <source>
        <dbReference type="ARBA" id="ARBA00022692"/>
    </source>
</evidence>
<comment type="function">
    <text evidence="10">Interacts with outer membrane receptor proteins that carry out high-affinity binding and energy dependent uptake into the periplasmic space of specific substrates. It could act to transduce energy from the cytoplasmic membrane to specific energy-requiring processes in the outer membrane, resulting in the release into the periplasm of ligands bound by these outer membrane proteins.</text>
</comment>
<keyword evidence="6" id="KW-0812">Transmembrane</keyword>
<keyword evidence="10" id="KW-0735">Signal-anchor</keyword>
<dbReference type="PATRIC" id="fig|1365250.3.peg.858"/>
<dbReference type="SUPFAM" id="SSF74653">
    <property type="entry name" value="TolA/TonB C-terminal domain"/>
    <property type="match status" value="1"/>
</dbReference>
<dbReference type="InterPro" id="IPR051045">
    <property type="entry name" value="TonB-dependent_transducer"/>
</dbReference>
<evidence type="ECO:0000256" key="7">
    <source>
        <dbReference type="ARBA" id="ARBA00022927"/>
    </source>
</evidence>
<organism evidence="13 14">
    <name type="scientific">Pseudoalteromonas luteoviolacea DSM 6061</name>
    <dbReference type="NCBI Taxonomy" id="1365250"/>
    <lineage>
        <taxon>Bacteria</taxon>
        <taxon>Pseudomonadati</taxon>
        <taxon>Pseudomonadota</taxon>
        <taxon>Gammaproteobacteria</taxon>
        <taxon>Alteromonadales</taxon>
        <taxon>Pseudoalteromonadaceae</taxon>
        <taxon>Pseudoalteromonas</taxon>
    </lineage>
</organism>
<keyword evidence="11" id="KW-0732">Signal</keyword>
<keyword evidence="4 10" id="KW-1003">Cell membrane</keyword>
<reference evidence="13 14" key="1">
    <citation type="submission" date="2013-07" db="EMBL/GenBank/DDBJ databases">
        <title>Comparative Genomic and Metabolomic Analysis of Twelve Strains of Pseudoalteromonas luteoviolacea.</title>
        <authorList>
            <person name="Vynne N.G."/>
            <person name="Mansson M."/>
            <person name="Gram L."/>
        </authorList>
    </citation>
    <scope>NUCLEOTIDE SEQUENCE [LARGE SCALE GENOMIC DNA]</scope>
    <source>
        <strain evidence="13 14">DSM 6061</strain>
    </source>
</reference>
<comment type="caution">
    <text evidence="13">The sequence shown here is derived from an EMBL/GenBank/DDBJ whole genome shotgun (WGS) entry which is preliminary data.</text>
</comment>
<evidence type="ECO:0000256" key="11">
    <source>
        <dbReference type="SAM" id="SignalP"/>
    </source>
</evidence>
<keyword evidence="9" id="KW-0472">Membrane</keyword>
<keyword evidence="8" id="KW-1133">Transmembrane helix</keyword>
<comment type="subcellular location">
    <subcellularLocation>
        <location evidence="1 10">Cell inner membrane</location>
        <topology evidence="1 10">Single-pass membrane protein</topology>
        <orientation evidence="1 10">Periplasmic side</orientation>
    </subcellularLocation>
</comment>
<dbReference type="PANTHER" id="PTHR33446:SF14">
    <property type="entry name" value="PROTEIN TONB"/>
    <property type="match status" value="1"/>
</dbReference>
<dbReference type="InterPro" id="IPR037682">
    <property type="entry name" value="TonB_C"/>
</dbReference>
<proteinExistence type="inferred from homology"/>
<evidence type="ECO:0000259" key="12">
    <source>
        <dbReference type="PROSITE" id="PS52015"/>
    </source>
</evidence>
<evidence type="ECO:0000256" key="4">
    <source>
        <dbReference type="ARBA" id="ARBA00022475"/>
    </source>
</evidence>
<dbReference type="PROSITE" id="PS52015">
    <property type="entry name" value="TONB_CTD"/>
    <property type="match status" value="1"/>
</dbReference>
<comment type="similarity">
    <text evidence="2 10">Belongs to the TonB family.</text>
</comment>
<keyword evidence="5 10" id="KW-0997">Cell inner membrane</keyword>
<name>A0A166YRQ5_9GAMM</name>
<dbReference type="GO" id="GO:0005886">
    <property type="term" value="C:plasma membrane"/>
    <property type="evidence" value="ECO:0007669"/>
    <property type="project" value="UniProtKB-SubCell"/>
</dbReference>
<keyword evidence="7 10" id="KW-0653">Protein transport</keyword>
<accession>A0A166YRQ5</accession>
<dbReference type="GO" id="GO:0031992">
    <property type="term" value="F:energy transducer activity"/>
    <property type="evidence" value="ECO:0007669"/>
    <property type="project" value="InterPro"/>
</dbReference>
<sequence>MKYFVLFFVFVLAGCSSTHIDTSSNIIYVNTETDSPAKWVVKIEPKYPTDAFEQSIEGYLKFRAVINHRGALENIEVIESSPKGVFEFEGLRALKFWRFKPALLNGKLVKVEYQDKLVWKLNN</sequence>
<dbReference type="RefSeq" id="WP_227008396.1">
    <property type="nucleotide sequence ID" value="NZ_AQHB01000018.1"/>
</dbReference>
<dbReference type="PRINTS" id="PR01374">
    <property type="entry name" value="TONBPROTEIN"/>
</dbReference>
<dbReference type="PROSITE" id="PS51257">
    <property type="entry name" value="PROKAR_LIPOPROTEIN"/>
    <property type="match status" value="1"/>
</dbReference>
<dbReference type="InterPro" id="IPR003538">
    <property type="entry name" value="TonB"/>
</dbReference>
<evidence type="ECO:0000313" key="13">
    <source>
        <dbReference type="EMBL" id="KZN43304.1"/>
    </source>
</evidence>
<dbReference type="GO" id="GO:0015891">
    <property type="term" value="P:siderophore transport"/>
    <property type="evidence" value="ECO:0007669"/>
    <property type="project" value="InterPro"/>
</dbReference>
<evidence type="ECO:0000256" key="8">
    <source>
        <dbReference type="ARBA" id="ARBA00022989"/>
    </source>
</evidence>
<evidence type="ECO:0000256" key="3">
    <source>
        <dbReference type="ARBA" id="ARBA00022448"/>
    </source>
</evidence>
<evidence type="ECO:0000313" key="14">
    <source>
        <dbReference type="Proteomes" id="UP000076643"/>
    </source>
</evidence>
<feature type="domain" description="TonB C-terminal" evidence="12">
    <location>
        <begin position="32"/>
        <end position="123"/>
    </location>
</feature>
<dbReference type="EMBL" id="AUYB01000080">
    <property type="protein sequence ID" value="KZN43304.1"/>
    <property type="molecule type" value="Genomic_DNA"/>
</dbReference>
<evidence type="ECO:0000256" key="2">
    <source>
        <dbReference type="ARBA" id="ARBA00006555"/>
    </source>
</evidence>